<protein>
    <submittedName>
        <fullName evidence="3">Uncharacterized protein</fullName>
    </submittedName>
</protein>
<proteinExistence type="predicted"/>
<feature type="transmembrane region" description="Helical" evidence="2">
    <location>
        <begin position="53"/>
        <end position="74"/>
    </location>
</feature>
<feature type="region of interest" description="Disordered" evidence="1">
    <location>
        <begin position="349"/>
        <end position="376"/>
    </location>
</feature>
<evidence type="ECO:0000313" key="4">
    <source>
        <dbReference type="Proteomes" id="UP001215598"/>
    </source>
</evidence>
<feature type="transmembrane region" description="Helical" evidence="2">
    <location>
        <begin position="188"/>
        <end position="207"/>
    </location>
</feature>
<keyword evidence="2" id="KW-0812">Transmembrane</keyword>
<feature type="transmembrane region" description="Helical" evidence="2">
    <location>
        <begin position="20"/>
        <end position="41"/>
    </location>
</feature>
<organism evidence="3 4">
    <name type="scientific">Mycena metata</name>
    <dbReference type="NCBI Taxonomy" id="1033252"/>
    <lineage>
        <taxon>Eukaryota</taxon>
        <taxon>Fungi</taxon>
        <taxon>Dikarya</taxon>
        <taxon>Basidiomycota</taxon>
        <taxon>Agaricomycotina</taxon>
        <taxon>Agaricomycetes</taxon>
        <taxon>Agaricomycetidae</taxon>
        <taxon>Agaricales</taxon>
        <taxon>Marasmiineae</taxon>
        <taxon>Mycenaceae</taxon>
        <taxon>Mycena</taxon>
    </lineage>
</organism>
<reference evidence="3" key="1">
    <citation type="submission" date="2023-03" db="EMBL/GenBank/DDBJ databases">
        <title>Massive genome expansion in bonnet fungi (Mycena s.s.) driven by repeated elements and novel gene families across ecological guilds.</title>
        <authorList>
            <consortium name="Lawrence Berkeley National Laboratory"/>
            <person name="Harder C.B."/>
            <person name="Miyauchi S."/>
            <person name="Viragh M."/>
            <person name="Kuo A."/>
            <person name="Thoen E."/>
            <person name="Andreopoulos B."/>
            <person name="Lu D."/>
            <person name="Skrede I."/>
            <person name="Drula E."/>
            <person name="Henrissat B."/>
            <person name="Morin E."/>
            <person name="Kohler A."/>
            <person name="Barry K."/>
            <person name="LaButti K."/>
            <person name="Morin E."/>
            <person name="Salamov A."/>
            <person name="Lipzen A."/>
            <person name="Mereny Z."/>
            <person name="Hegedus B."/>
            <person name="Baldrian P."/>
            <person name="Stursova M."/>
            <person name="Weitz H."/>
            <person name="Taylor A."/>
            <person name="Grigoriev I.V."/>
            <person name="Nagy L.G."/>
            <person name="Martin F."/>
            <person name="Kauserud H."/>
        </authorList>
    </citation>
    <scope>NUCLEOTIDE SEQUENCE</scope>
    <source>
        <strain evidence="3">CBHHK182m</strain>
    </source>
</reference>
<dbReference type="Proteomes" id="UP001215598">
    <property type="component" value="Unassembled WGS sequence"/>
</dbReference>
<feature type="transmembrane region" description="Helical" evidence="2">
    <location>
        <begin position="105"/>
        <end position="130"/>
    </location>
</feature>
<comment type="caution">
    <text evidence="3">The sequence shown here is derived from an EMBL/GenBank/DDBJ whole genome shotgun (WGS) entry which is preliminary data.</text>
</comment>
<dbReference type="EMBL" id="JARKIB010000052">
    <property type="protein sequence ID" value="KAJ7754551.1"/>
    <property type="molecule type" value="Genomic_DNA"/>
</dbReference>
<gene>
    <name evidence="3" type="ORF">B0H16DRAFT_1316373</name>
</gene>
<feature type="transmembrane region" description="Helical" evidence="2">
    <location>
        <begin position="282"/>
        <end position="304"/>
    </location>
</feature>
<sequence>MNPEEIETLRVIGLDLVGSFVAIVNETAWLVVYAVLVLNASTTLLRKEGRSRSSLLTWLAILVMFMITVVLWALDMTTFIMQVKLTLVVNPELSLGTRFANAQSFIFPLIAAIDALYAYLSILGDAIIIWRVWKLKGYYHAWVFVLPLALLLGSIISAIMLTYCVAAIGSDLVLGTFQKPPFCRGVQITTFAMACATTTCATVLIWATTWNYRHSIKPMLVDSFLASDGSTTRRKRSQVETVLVLLLESGLLYFLFFAIQLVGDIPQVKAWIQSHAGVSFAWVVYSYCCSVIVGIYPTAIIVLVQSRHGVLDKAAAASVLASKRHNTTSRAPWSISLDDIEVRPEITSSHDLNSSHNRHIEPHKPADRWEGSLEAY</sequence>
<evidence type="ECO:0000313" key="3">
    <source>
        <dbReference type="EMBL" id="KAJ7754551.1"/>
    </source>
</evidence>
<feature type="transmembrane region" description="Helical" evidence="2">
    <location>
        <begin position="242"/>
        <end position="262"/>
    </location>
</feature>
<keyword evidence="2" id="KW-0472">Membrane</keyword>
<accession>A0AAD7J0Z6</accession>
<feature type="compositionally biased region" description="Basic and acidic residues" evidence="1">
    <location>
        <begin position="358"/>
        <end position="376"/>
    </location>
</feature>
<keyword evidence="4" id="KW-1185">Reference proteome</keyword>
<dbReference type="AlphaFoldDB" id="A0AAD7J0Z6"/>
<feature type="transmembrane region" description="Helical" evidence="2">
    <location>
        <begin position="142"/>
        <end position="168"/>
    </location>
</feature>
<name>A0AAD7J0Z6_9AGAR</name>
<evidence type="ECO:0000256" key="1">
    <source>
        <dbReference type="SAM" id="MobiDB-lite"/>
    </source>
</evidence>
<evidence type="ECO:0000256" key="2">
    <source>
        <dbReference type="SAM" id="Phobius"/>
    </source>
</evidence>
<keyword evidence="2" id="KW-1133">Transmembrane helix</keyword>